<dbReference type="Pfam" id="PF24287">
    <property type="entry name" value="DUF7475"/>
    <property type="match status" value="1"/>
</dbReference>
<feature type="transmembrane region" description="Helical" evidence="1">
    <location>
        <begin position="16"/>
        <end position="35"/>
    </location>
</feature>
<keyword evidence="3" id="KW-1185">Reference proteome</keyword>
<keyword evidence="1" id="KW-0812">Transmembrane</keyword>
<dbReference type="AlphaFoldDB" id="A0A1H3HFC2"/>
<feature type="transmembrane region" description="Helical" evidence="1">
    <location>
        <begin position="95"/>
        <end position="113"/>
    </location>
</feature>
<protein>
    <submittedName>
        <fullName evidence="2">Uncharacterized protein</fullName>
    </submittedName>
</protein>
<feature type="transmembrane region" description="Helical" evidence="1">
    <location>
        <begin position="66"/>
        <end position="83"/>
    </location>
</feature>
<proteinExistence type="predicted"/>
<gene>
    <name evidence="2" type="ORF">SAMN04487946_10737</name>
</gene>
<feature type="transmembrane region" description="Helical" evidence="1">
    <location>
        <begin position="41"/>
        <end position="59"/>
    </location>
</feature>
<dbReference type="InterPro" id="IPR055898">
    <property type="entry name" value="DUF7475"/>
</dbReference>
<evidence type="ECO:0000313" key="3">
    <source>
        <dbReference type="Proteomes" id="UP000199170"/>
    </source>
</evidence>
<accession>A0A1H3HFC2</accession>
<sequence>MGQTVSSYTETDSLTTTHWLAILLVLITGVIHVYAGFVEGRIPVSLAGVGFLGAAVLFLLDYRRSLLYIVGIVYTAVQFPLWYVANAGEFTTLGYVDKILQGALIVVLTYLYWRARKTNKMDREATAA</sequence>
<organism evidence="2 3">
    <name type="scientific">Halobellus clavatus</name>
    <dbReference type="NCBI Taxonomy" id="660517"/>
    <lineage>
        <taxon>Archaea</taxon>
        <taxon>Methanobacteriati</taxon>
        <taxon>Methanobacteriota</taxon>
        <taxon>Stenosarchaea group</taxon>
        <taxon>Halobacteria</taxon>
        <taxon>Halobacteriales</taxon>
        <taxon>Haloferacaceae</taxon>
        <taxon>Halobellus</taxon>
    </lineage>
</organism>
<dbReference type="OrthoDB" id="307276at2157"/>
<keyword evidence="1" id="KW-0472">Membrane</keyword>
<reference evidence="3" key="1">
    <citation type="submission" date="2016-10" db="EMBL/GenBank/DDBJ databases">
        <authorList>
            <person name="Varghese N."/>
            <person name="Submissions S."/>
        </authorList>
    </citation>
    <scope>NUCLEOTIDE SEQUENCE [LARGE SCALE GENOMIC DNA]</scope>
    <source>
        <strain evidence="3">CGMCC 1.10118</strain>
    </source>
</reference>
<dbReference type="EMBL" id="FNPB01000007">
    <property type="protein sequence ID" value="SDY14040.1"/>
    <property type="molecule type" value="Genomic_DNA"/>
</dbReference>
<dbReference type="Proteomes" id="UP000199170">
    <property type="component" value="Unassembled WGS sequence"/>
</dbReference>
<evidence type="ECO:0000313" key="2">
    <source>
        <dbReference type="EMBL" id="SDY14040.1"/>
    </source>
</evidence>
<evidence type="ECO:0000256" key="1">
    <source>
        <dbReference type="SAM" id="Phobius"/>
    </source>
</evidence>
<name>A0A1H3HFC2_9EURY</name>
<keyword evidence="1" id="KW-1133">Transmembrane helix</keyword>